<accession>A0A4Y2W5I7</accession>
<dbReference type="AlphaFoldDB" id="A0A4Y2W5I7"/>
<evidence type="ECO:0000313" key="2">
    <source>
        <dbReference type="EMBL" id="GBO31798.1"/>
    </source>
</evidence>
<dbReference type="Proteomes" id="UP000499080">
    <property type="component" value="Unassembled WGS sequence"/>
</dbReference>
<comment type="caution">
    <text evidence="2">The sequence shown here is derived from an EMBL/GenBank/DDBJ whole genome shotgun (WGS) entry which is preliminary data.</text>
</comment>
<evidence type="ECO:0000256" key="1">
    <source>
        <dbReference type="SAM" id="MobiDB-lite"/>
    </source>
</evidence>
<feature type="region of interest" description="Disordered" evidence="1">
    <location>
        <begin position="76"/>
        <end position="107"/>
    </location>
</feature>
<feature type="compositionally biased region" description="Polar residues" evidence="1">
    <location>
        <begin position="92"/>
        <end position="107"/>
    </location>
</feature>
<keyword evidence="4" id="KW-1185">Reference proteome</keyword>
<name>A0A4Y2W5I7_ARAVE</name>
<sequence>MPLIQQFLEIRILIPHSNGGLGGLMVISRLWGWRVQTLNPIPLKIRRVLGLLHIKSYVGDHNSSLGAEAWRRGMPAQVSSSSSDRGSKLRGPSQNGSHVASKWDVTN</sequence>
<reference evidence="2 4" key="1">
    <citation type="journal article" date="2019" name="Sci. Rep.">
        <title>Orb-weaving spider Araneus ventricosus genome elucidates the spidroin gene catalogue.</title>
        <authorList>
            <person name="Kono N."/>
            <person name="Nakamura H."/>
            <person name="Ohtoshi R."/>
            <person name="Moran D.A.P."/>
            <person name="Shinohara A."/>
            <person name="Yoshida Y."/>
            <person name="Fujiwara M."/>
            <person name="Mori M."/>
            <person name="Tomita M."/>
            <person name="Arakawa K."/>
        </authorList>
    </citation>
    <scope>NUCLEOTIDE SEQUENCE [LARGE SCALE GENOMIC DNA]</scope>
</reference>
<protein>
    <submittedName>
        <fullName evidence="2">Uncharacterized protein</fullName>
    </submittedName>
</protein>
<gene>
    <name evidence="2" type="ORF">AVEN_220375_1</name>
    <name evidence="3" type="ORF">AVEN_70337_1</name>
</gene>
<evidence type="ECO:0000313" key="4">
    <source>
        <dbReference type="Proteomes" id="UP000499080"/>
    </source>
</evidence>
<dbReference type="EMBL" id="BGPR01055171">
    <property type="protein sequence ID" value="GBO31801.1"/>
    <property type="molecule type" value="Genomic_DNA"/>
</dbReference>
<evidence type="ECO:0000313" key="3">
    <source>
        <dbReference type="EMBL" id="GBO31801.1"/>
    </source>
</evidence>
<proteinExistence type="predicted"/>
<dbReference type="EMBL" id="BGPR01055170">
    <property type="protein sequence ID" value="GBO31798.1"/>
    <property type="molecule type" value="Genomic_DNA"/>
</dbReference>
<organism evidence="2 4">
    <name type="scientific">Araneus ventricosus</name>
    <name type="common">Orbweaver spider</name>
    <name type="synonym">Epeira ventricosa</name>
    <dbReference type="NCBI Taxonomy" id="182803"/>
    <lineage>
        <taxon>Eukaryota</taxon>
        <taxon>Metazoa</taxon>
        <taxon>Ecdysozoa</taxon>
        <taxon>Arthropoda</taxon>
        <taxon>Chelicerata</taxon>
        <taxon>Arachnida</taxon>
        <taxon>Araneae</taxon>
        <taxon>Araneomorphae</taxon>
        <taxon>Entelegynae</taxon>
        <taxon>Araneoidea</taxon>
        <taxon>Araneidae</taxon>
        <taxon>Araneus</taxon>
    </lineage>
</organism>